<keyword evidence="11" id="KW-1185">Reference proteome</keyword>
<evidence type="ECO:0000259" key="8">
    <source>
        <dbReference type="PROSITE" id="PS50213"/>
    </source>
</evidence>
<dbReference type="GO" id="GO:0005540">
    <property type="term" value="F:hyaluronic acid binding"/>
    <property type="evidence" value="ECO:0007669"/>
    <property type="project" value="InterPro"/>
</dbReference>
<evidence type="ECO:0000256" key="2">
    <source>
        <dbReference type="ARBA" id="ARBA00023136"/>
    </source>
</evidence>
<evidence type="ECO:0000256" key="1">
    <source>
        <dbReference type="ARBA" id="ARBA00004370"/>
    </source>
</evidence>
<dbReference type="SUPFAM" id="SSF56436">
    <property type="entry name" value="C-type lectin-like"/>
    <property type="match status" value="1"/>
</dbReference>
<dbReference type="PROSITE" id="PS01186">
    <property type="entry name" value="EGF_2"/>
    <property type="match status" value="1"/>
</dbReference>
<dbReference type="PROSITE" id="PS50963">
    <property type="entry name" value="LINK_2"/>
    <property type="match status" value="1"/>
</dbReference>
<evidence type="ECO:0000256" key="7">
    <source>
        <dbReference type="SAM" id="Phobius"/>
    </source>
</evidence>
<dbReference type="GeneTree" id="ENSGT00940000157928"/>
<keyword evidence="5" id="KW-0424">Laminin EGF-like domain</keyword>
<reference evidence="10" key="2">
    <citation type="submission" date="2025-08" db="UniProtKB">
        <authorList>
            <consortium name="Ensembl"/>
        </authorList>
    </citation>
    <scope>IDENTIFICATION</scope>
</reference>
<dbReference type="PROSITE" id="PS01241">
    <property type="entry name" value="LINK_1"/>
    <property type="match status" value="1"/>
</dbReference>
<dbReference type="SMART" id="SM00554">
    <property type="entry name" value="FAS1"/>
    <property type="match status" value="1"/>
</dbReference>
<protein>
    <recommendedName>
        <fullName evidence="12">Stabilin 2</fullName>
    </recommendedName>
</protein>
<dbReference type="SMART" id="SM00445">
    <property type="entry name" value="LINK"/>
    <property type="match status" value="1"/>
</dbReference>
<dbReference type="Ensembl" id="ENSHHUT00000086070.1">
    <property type="protein sequence ID" value="ENSHHUP00000083442.1"/>
    <property type="gene ID" value="ENSHHUG00000048425.1"/>
</dbReference>
<reference evidence="10" key="3">
    <citation type="submission" date="2025-09" db="UniProtKB">
        <authorList>
            <consortium name="Ensembl"/>
        </authorList>
    </citation>
    <scope>IDENTIFICATION</scope>
</reference>
<keyword evidence="3 6" id="KW-1015">Disulfide bond</keyword>
<accession>A0A4W5R4B9</accession>
<dbReference type="InterPro" id="IPR036378">
    <property type="entry name" value="FAS1_dom_sf"/>
</dbReference>
<keyword evidence="4" id="KW-0325">Glycoprotein</keyword>
<dbReference type="Pfam" id="PF00193">
    <property type="entry name" value="Xlink"/>
    <property type="match status" value="1"/>
</dbReference>
<organism evidence="10 11">
    <name type="scientific">Hucho hucho</name>
    <name type="common">huchen</name>
    <dbReference type="NCBI Taxonomy" id="62062"/>
    <lineage>
        <taxon>Eukaryota</taxon>
        <taxon>Metazoa</taxon>
        <taxon>Chordata</taxon>
        <taxon>Craniata</taxon>
        <taxon>Vertebrata</taxon>
        <taxon>Euteleostomi</taxon>
        <taxon>Actinopterygii</taxon>
        <taxon>Neopterygii</taxon>
        <taxon>Teleostei</taxon>
        <taxon>Protacanthopterygii</taxon>
        <taxon>Salmoniformes</taxon>
        <taxon>Salmonidae</taxon>
        <taxon>Salmoninae</taxon>
        <taxon>Hucho</taxon>
    </lineage>
</organism>
<evidence type="ECO:0000256" key="5">
    <source>
        <dbReference type="ARBA" id="ARBA00023292"/>
    </source>
</evidence>
<feature type="disulfide bond" evidence="6">
    <location>
        <begin position="104"/>
        <end position="125"/>
    </location>
</feature>
<dbReference type="InterPro" id="IPR016186">
    <property type="entry name" value="C-type_lectin-like/link_sf"/>
</dbReference>
<dbReference type="SUPFAM" id="SSF82153">
    <property type="entry name" value="FAS1 domain"/>
    <property type="match status" value="1"/>
</dbReference>
<dbReference type="Proteomes" id="UP000314982">
    <property type="component" value="Unassembled WGS sequence"/>
</dbReference>
<dbReference type="PROSITE" id="PS50213">
    <property type="entry name" value="FAS1"/>
    <property type="match status" value="1"/>
</dbReference>
<dbReference type="GO" id="GO:0016020">
    <property type="term" value="C:membrane"/>
    <property type="evidence" value="ECO:0007669"/>
    <property type="project" value="UniProtKB-SubCell"/>
</dbReference>
<dbReference type="InterPro" id="IPR000538">
    <property type="entry name" value="Link_dom"/>
</dbReference>
<dbReference type="Gene3D" id="3.10.100.10">
    <property type="entry name" value="Mannose-Binding Protein A, subunit A"/>
    <property type="match status" value="1"/>
</dbReference>
<dbReference type="PRINTS" id="PR01265">
    <property type="entry name" value="LINKMODULE"/>
</dbReference>
<keyword evidence="7" id="KW-1133">Transmembrane helix</keyword>
<dbReference type="GO" id="GO:0007155">
    <property type="term" value="P:cell adhesion"/>
    <property type="evidence" value="ECO:0007669"/>
    <property type="project" value="InterPro"/>
</dbReference>
<sequence length="450" mass="49863">MCSYQNERQCECLDGYVGNGLQCLEKVVPPVDRCLEENGGCDPQATCKDLHYHSNTAGVFHLRSPAGKYQMNYTDAEIACQAEGATVATFSQMADAQQLGMHLCVAGWIQGKKVGYPTRFPSVKCGDNHVGIVLYKDPVDPSSKYDTYCYRLSDVSCVCGSGYVGNGDFCNGDLASVVATNLNYSVFYNILLKYAGSSTEGEVLLDFLSSSSSYATLFVPLNAGFSENETLSDRDVEYHISSNNSIMFYEDLKHHGVIPSRLGYNLSVVISPSNTTQQNQEPQTFKLVNRRLVLTWDIPAYNGIIHVIEGPLRAPPLPEHHAQPSGHAHGGGTVATSILVTCLIVCVIAGLTYYVFKHKNDAFRFHYFKVTCPSNTTIDQVHWGHRALVNTTIDQVHWAHRALVNTTIDQVHWAHRALVNTTIDQVHWAHRALINTTIDQDYYCLHSTPT</sequence>
<evidence type="ECO:0000259" key="9">
    <source>
        <dbReference type="PROSITE" id="PS50963"/>
    </source>
</evidence>
<dbReference type="Gene3D" id="2.30.180.10">
    <property type="entry name" value="FAS1 domain"/>
    <property type="match status" value="1"/>
</dbReference>
<proteinExistence type="predicted"/>
<evidence type="ECO:0008006" key="12">
    <source>
        <dbReference type="Google" id="ProtNLM"/>
    </source>
</evidence>
<evidence type="ECO:0000313" key="11">
    <source>
        <dbReference type="Proteomes" id="UP000314982"/>
    </source>
</evidence>
<dbReference type="PANTHER" id="PTHR24038">
    <property type="entry name" value="STABILIN"/>
    <property type="match status" value="1"/>
</dbReference>
<evidence type="ECO:0000256" key="6">
    <source>
        <dbReference type="PROSITE-ProRule" id="PRU00323"/>
    </source>
</evidence>
<evidence type="ECO:0000256" key="4">
    <source>
        <dbReference type="ARBA" id="ARBA00023180"/>
    </source>
</evidence>
<dbReference type="FunFam" id="3.10.100.10:FF:000001">
    <property type="entry name" value="Hyaluronan proteoglycan link protein 1"/>
    <property type="match status" value="1"/>
</dbReference>
<dbReference type="AlphaFoldDB" id="A0A4W5R4B9"/>
<dbReference type="PANTHER" id="PTHR24038:SF8">
    <property type="entry name" value="STABILIN-1"/>
    <property type="match status" value="1"/>
</dbReference>
<evidence type="ECO:0000256" key="3">
    <source>
        <dbReference type="ARBA" id="ARBA00023157"/>
    </source>
</evidence>
<feature type="transmembrane region" description="Helical" evidence="7">
    <location>
        <begin position="334"/>
        <end position="356"/>
    </location>
</feature>
<feature type="domain" description="FAS1" evidence="8">
    <location>
        <begin position="171"/>
        <end position="312"/>
    </location>
</feature>
<dbReference type="STRING" id="62062.ENSHHUP00000083442"/>
<dbReference type="InterPro" id="IPR000782">
    <property type="entry name" value="FAS1_domain"/>
</dbReference>
<dbReference type="InterPro" id="IPR000742">
    <property type="entry name" value="EGF"/>
</dbReference>
<comment type="subcellular location">
    <subcellularLocation>
        <location evidence="1">Membrane</location>
    </subcellularLocation>
</comment>
<evidence type="ECO:0000313" key="10">
    <source>
        <dbReference type="Ensembl" id="ENSHHUP00000083442.1"/>
    </source>
</evidence>
<keyword evidence="7" id="KW-0812">Transmembrane</keyword>
<keyword evidence="2 7" id="KW-0472">Membrane</keyword>
<reference evidence="11" key="1">
    <citation type="submission" date="2018-06" db="EMBL/GenBank/DDBJ databases">
        <title>Genome assembly of Danube salmon.</title>
        <authorList>
            <person name="Macqueen D.J."/>
            <person name="Gundappa M.K."/>
        </authorList>
    </citation>
    <scope>NUCLEOTIDE SEQUENCE [LARGE SCALE GENOMIC DNA]</scope>
</reference>
<dbReference type="InterPro" id="IPR016187">
    <property type="entry name" value="CTDL_fold"/>
</dbReference>
<name>A0A4W5R4B9_9TELE</name>
<feature type="domain" description="Link" evidence="9">
    <location>
        <begin position="58"/>
        <end position="151"/>
    </location>
</feature>
<feature type="disulfide bond" evidence="6">
    <location>
        <begin position="80"/>
        <end position="149"/>
    </location>
</feature>